<dbReference type="PROSITE" id="PS51257">
    <property type="entry name" value="PROKAR_LIPOPROTEIN"/>
    <property type="match status" value="1"/>
</dbReference>
<feature type="compositionally biased region" description="Pro residues" evidence="1">
    <location>
        <begin position="25"/>
        <end position="41"/>
    </location>
</feature>
<dbReference type="Gene3D" id="2.40.160.90">
    <property type="match status" value="1"/>
</dbReference>
<evidence type="ECO:0000256" key="2">
    <source>
        <dbReference type="SAM" id="SignalP"/>
    </source>
</evidence>
<accession>A0A238J072</accession>
<evidence type="ECO:0000259" key="3">
    <source>
        <dbReference type="Pfam" id="PF01298"/>
    </source>
</evidence>
<dbReference type="Pfam" id="PF01298">
    <property type="entry name" value="TbpB_B_D"/>
    <property type="match status" value="1"/>
</dbReference>
<gene>
    <name evidence="4" type="ORF">BOA8489_02151</name>
</gene>
<evidence type="ECO:0000256" key="1">
    <source>
        <dbReference type="SAM" id="MobiDB-lite"/>
    </source>
</evidence>
<name>A0A238J072_9RHOB</name>
<evidence type="ECO:0000313" key="5">
    <source>
        <dbReference type="Proteomes" id="UP000201838"/>
    </source>
</evidence>
<feature type="chain" id="PRO_5012263410" description="Transferrin-binding protein B C-lobe/N-lobe beta-barrel domain-containing protein" evidence="2">
    <location>
        <begin position="21"/>
        <end position="325"/>
    </location>
</feature>
<dbReference type="SUPFAM" id="SSF56925">
    <property type="entry name" value="OMPA-like"/>
    <property type="match status" value="1"/>
</dbReference>
<feature type="domain" description="Transferrin-binding protein B C-lobe/N-lobe beta-barrel" evidence="3">
    <location>
        <begin position="183"/>
        <end position="310"/>
    </location>
</feature>
<dbReference type="EMBL" id="FXXQ01000006">
    <property type="protein sequence ID" value="SMX24036.1"/>
    <property type="molecule type" value="Genomic_DNA"/>
</dbReference>
<proteinExistence type="predicted"/>
<reference evidence="4 5" key="1">
    <citation type="submission" date="2017-05" db="EMBL/GenBank/DDBJ databases">
        <authorList>
            <person name="Song R."/>
            <person name="Chenine A.L."/>
            <person name="Ruprecht R.M."/>
        </authorList>
    </citation>
    <scope>NUCLEOTIDE SEQUENCE [LARGE SCALE GENOMIC DNA]</scope>
    <source>
        <strain evidence="4 5">CECT 8489</strain>
    </source>
</reference>
<keyword evidence="2" id="KW-0732">Signal</keyword>
<feature type="region of interest" description="Disordered" evidence="1">
    <location>
        <begin position="22"/>
        <end position="42"/>
    </location>
</feature>
<dbReference type="AlphaFoldDB" id="A0A238J072"/>
<keyword evidence="5" id="KW-1185">Reference proteome</keyword>
<dbReference type="InterPro" id="IPR001677">
    <property type="entry name" value="TbpB_B_D"/>
</dbReference>
<protein>
    <recommendedName>
        <fullName evidence="3">Transferrin-binding protein B C-lobe/N-lobe beta-barrel domain-containing protein</fullName>
    </recommendedName>
</protein>
<feature type="signal peptide" evidence="2">
    <location>
        <begin position="1"/>
        <end position="20"/>
    </location>
</feature>
<evidence type="ECO:0000313" key="4">
    <source>
        <dbReference type="EMBL" id="SMX24036.1"/>
    </source>
</evidence>
<organism evidence="4 5">
    <name type="scientific">Boseongicola aestuarii</name>
    <dbReference type="NCBI Taxonomy" id="1470561"/>
    <lineage>
        <taxon>Bacteria</taxon>
        <taxon>Pseudomonadati</taxon>
        <taxon>Pseudomonadota</taxon>
        <taxon>Alphaproteobacteria</taxon>
        <taxon>Rhodobacterales</taxon>
        <taxon>Paracoccaceae</taxon>
        <taxon>Boseongicola</taxon>
    </lineage>
</organism>
<dbReference type="InterPro" id="IPR011250">
    <property type="entry name" value="OMP/PagP_B-barrel"/>
</dbReference>
<sequence>MTSKLTLLALLILAACGGGGNLPSQPLPSDQPPTSPEPPAGPELLLFSVVDDAEPGGRRMAFYAANVFDGDPQIAPVRYSPDGTIVYEDTADIENRYRFLAGNAVAGRLEDAPDISDEGGPAVPYYTYVPSGEGDALWQHVSLADVRLIDVDITSCTPWGCGGSSSQVGQEFYVFGERSDSLPTPSYVTYKGVWNGQLVYLNKSSQDLFLYCCDGTTEIRLAPSSGSMIGTLKPDLSIDLYDTNLSDIQLIGQLTGTSFSGTASASLALLSADDRLSGTFEGNLFGPNGAEIGGVVVLNEDHAHTAGVDASPETDVALVGSFIGK</sequence>
<dbReference type="Proteomes" id="UP000201838">
    <property type="component" value="Unassembled WGS sequence"/>
</dbReference>